<accession>A0A6A6U944</accession>
<proteinExistence type="inferred from homology"/>
<dbReference type="Pfam" id="PF08240">
    <property type="entry name" value="ADH_N"/>
    <property type="match status" value="1"/>
</dbReference>
<dbReference type="InterPro" id="IPR047122">
    <property type="entry name" value="Trans-enoyl_RdTase-like"/>
</dbReference>
<dbReference type="AlphaFoldDB" id="A0A6A6U944"/>
<dbReference type="Gene3D" id="3.40.50.720">
    <property type="entry name" value="NAD(P)-binding Rossmann-like Domain"/>
    <property type="match status" value="1"/>
</dbReference>
<comment type="similarity">
    <text evidence="1">Belongs to the zinc-containing alcohol dehydrogenase family.</text>
</comment>
<reference evidence="6" key="1">
    <citation type="journal article" date="2020" name="Stud. Mycol.">
        <title>101 Dothideomycetes genomes: a test case for predicting lifestyles and emergence of pathogens.</title>
        <authorList>
            <person name="Haridas S."/>
            <person name="Albert R."/>
            <person name="Binder M."/>
            <person name="Bloem J."/>
            <person name="Labutti K."/>
            <person name="Salamov A."/>
            <person name="Andreopoulos B."/>
            <person name="Baker S."/>
            <person name="Barry K."/>
            <person name="Bills G."/>
            <person name="Bluhm B."/>
            <person name="Cannon C."/>
            <person name="Castanera R."/>
            <person name="Culley D."/>
            <person name="Daum C."/>
            <person name="Ezra D."/>
            <person name="Gonzalez J."/>
            <person name="Henrissat B."/>
            <person name="Kuo A."/>
            <person name="Liang C."/>
            <person name="Lipzen A."/>
            <person name="Lutzoni F."/>
            <person name="Magnuson J."/>
            <person name="Mondo S."/>
            <person name="Nolan M."/>
            <person name="Ohm R."/>
            <person name="Pangilinan J."/>
            <person name="Park H.-J."/>
            <person name="Ramirez L."/>
            <person name="Alfaro M."/>
            <person name="Sun H."/>
            <person name="Tritt A."/>
            <person name="Yoshinaga Y."/>
            <person name="Zwiers L.-H."/>
            <person name="Turgeon B."/>
            <person name="Goodwin S."/>
            <person name="Spatafora J."/>
            <person name="Crous P."/>
            <person name="Grigoriev I."/>
        </authorList>
    </citation>
    <scope>NUCLEOTIDE SEQUENCE</scope>
    <source>
        <strain evidence="6">CBS 115976</strain>
    </source>
</reference>
<gene>
    <name evidence="6" type="ORF">BT63DRAFT_441385</name>
</gene>
<feature type="region of interest" description="Disordered" evidence="4">
    <location>
        <begin position="36"/>
        <end position="59"/>
    </location>
</feature>
<dbReference type="GO" id="GO:0016651">
    <property type="term" value="F:oxidoreductase activity, acting on NAD(P)H"/>
    <property type="evidence" value="ECO:0007669"/>
    <property type="project" value="InterPro"/>
</dbReference>
<name>A0A6A6U944_9PEZI</name>
<dbReference type="InterPro" id="IPR013154">
    <property type="entry name" value="ADH-like_N"/>
</dbReference>
<dbReference type="OrthoDB" id="201656at2759"/>
<dbReference type="SUPFAM" id="SSF50129">
    <property type="entry name" value="GroES-like"/>
    <property type="match status" value="1"/>
</dbReference>
<dbReference type="Gene3D" id="3.90.180.10">
    <property type="entry name" value="Medium-chain alcohol dehydrogenases, catalytic domain"/>
    <property type="match status" value="1"/>
</dbReference>
<evidence type="ECO:0000259" key="5">
    <source>
        <dbReference type="Pfam" id="PF08240"/>
    </source>
</evidence>
<evidence type="ECO:0000313" key="6">
    <source>
        <dbReference type="EMBL" id="KAF2667823.1"/>
    </source>
</evidence>
<evidence type="ECO:0000256" key="1">
    <source>
        <dbReference type="ARBA" id="ARBA00008072"/>
    </source>
</evidence>
<evidence type="ECO:0000256" key="4">
    <source>
        <dbReference type="SAM" id="MobiDB-lite"/>
    </source>
</evidence>
<evidence type="ECO:0000256" key="3">
    <source>
        <dbReference type="ARBA" id="ARBA00023002"/>
    </source>
</evidence>
<keyword evidence="3" id="KW-0560">Oxidoreductase</keyword>
<evidence type="ECO:0000256" key="2">
    <source>
        <dbReference type="ARBA" id="ARBA00011245"/>
    </source>
</evidence>
<evidence type="ECO:0000313" key="7">
    <source>
        <dbReference type="Proteomes" id="UP000799302"/>
    </source>
</evidence>
<dbReference type="CDD" id="cd08249">
    <property type="entry name" value="enoyl_reductase_like"/>
    <property type="match status" value="1"/>
</dbReference>
<dbReference type="PANTHER" id="PTHR45348:SF2">
    <property type="entry name" value="ZINC-TYPE ALCOHOL DEHYDROGENASE-LIKE PROTEIN C2E1P3.01"/>
    <property type="match status" value="1"/>
</dbReference>
<dbReference type="SUPFAM" id="SSF51735">
    <property type="entry name" value="NAD(P)-binding Rossmann-fold domains"/>
    <property type="match status" value="1"/>
</dbReference>
<dbReference type="PANTHER" id="PTHR45348">
    <property type="entry name" value="HYPOTHETICAL OXIDOREDUCTASE (EUROFUNG)"/>
    <property type="match status" value="1"/>
</dbReference>
<protein>
    <submittedName>
        <fullName evidence="6">GroES-like protein</fullName>
    </submittedName>
</protein>
<sequence>METLVESSTLQWELHDEPLEERIMSIFSEQWALPPSLHEKEPPRKRRRSDSVQSPLIAPQHEPKRVKIEKIFQHSTGQLALPETQRVLLLHAMKEKYRLEEKYEMPKILHPEEIIVRTDAIGLNPIDWKAPDFGFGIPQLPCISGRDFAGTVVLDAKKASRINTGDVVIGISTDYRDLRKSAFQEYVVVNEFNSCRIPKNISQTKAASLGVAFVAAALSLGICCGVDFSSLMEKNKGPDLLQIVRSLSDGVLPKDIAAECLSGINSSERPKRGDWIAFWGGSSTTAIIAAQLAKLCGLKVISIVDVEKHGSKQFGRVVDLLVDSHNPERAINIVRSVTGGKLRFGIDTIGKITASSLSETLQTTSDDTITRSHLIGLSGVPKENKEGLAYHTVPIKLFHEVQSVGESLMVWLEKLLKDSEISLPDTLVLPGGLGAINDGLDMMRRGEISGKRLVIKS</sequence>
<dbReference type="InterPro" id="IPR011032">
    <property type="entry name" value="GroES-like_sf"/>
</dbReference>
<comment type="subunit">
    <text evidence="2">Monomer.</text>
</comment>
<dbReference type="InterPro" id="IPR036291">
    <property type="entry name" value="NAD(P)-bd_dom_sf"/>
</dbReference>
<dbReference type="EMBL" id="MU004237">
    <property type="protein sequence ID" value="KAF2667823.1"/>
    <property type="molecule type" value="Genomic_DNA"/>
</dbReference>
<keyword evidence="7" id="KW-1185">Reference proteome</keyword>
<feature type="domain" description="Alcohol dehydrogenase-like N-terminal" evidence="5">
    <location>
        <begin position="111"/>
        <end position="198"/>
    </location>
</feature>
<dbReference type="Proteomes" id="UP000799302">
    <property type="component" value="Unassembled WGS sequence"/>
</dbReference>
<organism evidence="6 7">
    <name type="scientific">Microthyrium microscopicum</name>
    <dbReference type="NCBI Taxonomy" id="703497"/>
    <lineage>
        <taxon>Eukaryota</taxon>
        <taxon>Fungi</taxon>
        <taxon>Dikarya</taxon>
        <taxon>Ascomycota</taxon>
        <taxon>Pezizomycotina</taxon>
        <taxon>Dothideomycetes</taxon>
        <taxon>Dothideomycetes incertae sedis</taxon>
        <taxon>Microthyriales</taxon>
        <taxon>Microthyriaceae</taxon>
        <taxon>Microthyrium</taxon>
    </lineage>
</organism>